<evidence type="ECO:0000313" key="1">
    <source>
        <dbReference type="EMBL" id="PHI28403.1"/>
    </source>
</evidence>
<reference evidence="3" key="1">
    <citation type="submission" date="2017-09" db="EMBL/GenBank/DDBJ databases">
        <title>FDA dAtabase for Regulatory Grade micrObial Sequences (FDA-ARGOS): Supporting development and validation of Infectious Disease Dx tests.</title>
        <authorList>
            <person name="Minogue T."/>
            <person name="Wolcott M."/>
            <person name="Wasieloski L."/>
            <person name="Aguilar W."/>
            <person name="Moore D."/>
            <person name="Tallon L."/>
            <person name="Sadzewicz L."/>
            <person name="Ott S."/>
            <person name="Zhao X."/>
            <person name="Nagaraj S."/>
            <person name="Vavikolanu K."/>
            <person name="Aluvathingal J."/>
            <person name="Nadendla S."/>
            <person name="Sichtig H."/>
        </authorList>
    </citation>
    <scope>NUCLEOTIDE SEQUENCE [LARGE SCALE GENOMIC DNA]</scope>
    <source>
        <strain evidence="3">FDAARGOS_387</strain>
    </source>
</reference>
<dbReference type="STRING" id="1111728.GCA_000427805_03479"/>
<name>A0A2C6DI15_9GAMM</name>
<dbReference type="Proteomes" id="UP000224974">
    <property type="component" value="Unassembled WGS sequence"/>
</dbReference>
<keyword evidence="3" id="KW-1185">Reference proteome</keyword>
<reference evidence="1" key="2">
    <citation type="submission" date="2017-09" db="EMBL/GenBank/DDBJ databases">
        <title>FDA dAtabase for Regulatory Grade micrObial Sequences (FDA-ARGOS): Supporting development and validation of Infectious Disease Dx tests.</title>
        <authorList>
            <person name="Minogue T."/>
            <person name="Wolcott M."/>
            <person name="Wasieloski L."/>
            <person name="Aguilar W."/>
            <person name="Moore D."/>
            <person name="Tallon L.J."/>
            <person name="Sadzewicz L."/>
            <person name="Ott S."/>
            <person name="Zhao X."/>
            <person name="Nagaraj S."/>
            <person name="Vavikolanu K."/>
            <person name="Aluvathingal J."/>
            <person name="Nadendla S."/>
            <person name="Sichtig H."/>
        </authorList>
    </citation>
    <scope>NUCLEOTIDE SEQUENCE</scope>
    <source>
        <strain evidence="1">FDAARGOS_387</strain>
    </source>
</reference>
<dbReference type="Pfam" id="PF13710">
    <property type="entry name" value="ACT_5"/>
    <property type="match status" value="1"/>
</dbReference>
<dbReference type="OrthoDB" id="6198158at2"/>
<evidence type="ECO:0000313" key="4">
    <source>
        <dbReference type="Proteomes" id="UP000373449"/>
    </source>
</evidence>
<dbReference type="EC" id="2.2.1.6" evidence="2"/>
<sequence>MIEHQLFIQTRFRSEILERLLRVVRHRGFKVCKMNMNQMPNGDNISIHLTVASERPVNLLSTQLSKLVDVNSVEILTQTSQQIRA</sequence>
<accession>A0A2C6DI15</accession>
<organism evidence="1 3">
    <name type="scientific">Budvicia aquatica</name>
    <dbReference type="NCBI Taxonomy" id="82979"/>
    <lineage>
        <taxon>Bacteria</taxon>
        <taxon>Pseudomonadati</taxon>
        <taxon>Pseudomonadota</taxon>
        <taxon>Gammaproteobacteria</taxon>
        <taxon>Enterobacterales</taxon>
        <taxon>Budviciaceae</taxon>
        <taxon>Budvicia</taxon>
    </lineage>
</organism>
<dbReference type="EMBL" id="CAADJA010000002">
    <property type="protein sequence ID" value="VFS46317.1"/>
    <property type="molecule type" value="Genomic_DNA"/>
</dbReference>
<dbReference type="GO" id="GO:0003984">
    <property type="term" value="F:acetolactate synthase activity"/>
    <property type="evidence" value="ECO:0007669"/>
    <property type="project" value="UniProtKB-EC"/>
</dbReference>
<dbReference type="NCBIfam" id="NF008362">
    <property type="entry name" value="PRK11152.1"/>
    <property type="match status" value="1"/>
</dbReference>
<protein>
    <submittedName>
        <fullName evidence="1">Acetolactate synthase 2 small subunit</fullName>
    </submittedName>
    <submittedName>
        <fullName evidence="2">Acetolactate synthase isozyme 2 small subunit</fullName>
        <ecNumber evidence="2">2.2.1.6</ecNumber>
    </submittedName>
</protein>
<keyword evidence="2" id="KW-0808">Transferase</keyword>
<gene>
    <name evidence="2" type="primary">ilvM</name>
    <name evidence="1" type="ORF">CRN84_03180</name>
    <name evidence="2" type="ORF">NCTC12282_01220</name>
</gene>
<dbReference type="Gene3D" id="3.30.70.260">
    <property type="match status" value="1"/>
</dbReference>
<dbReference type="RefSeq" id="WP_029095567.1">
    <property type="nucleotide sequence ID" value="NZ_BRLG01000033.1"/>
</dbReference>
<dbReference type="AlphaFoldDB" id="A0A2C6DI15"/>
<reference evidence="2 4" key="3">
    <citation type="submission" date="2019-03" db="EMBL/GenBank/DDBJ databases">
        <authorList>
            <consortium name="Pathogen Informatics"/>
        </authorList>
    </citation>
    <scope>NUCLEOTIDE SEQUENCE [LARGE SCALE GENOMIC DNA]</scope>
    <source>
        <strain evidence="2 4">NCTC12282</strain>
    </source>
</reference>
<dbReference type="Proteomes" id="UP000373449">
    <property type="component" value="Unassembled WGS sequence"/>
</dbReference>
<dbReference type="InterPro" id="IPR045865">
    <property type="entry name" value="ACT-like_dom_sf"/>
</dbReference>
<evidence type="ECO:0000313" key="2">
    <source>
        <dbReference type="EMBL" id="VFS46317.1"/>
    </source>
</evidence>
<evidence type="ECO:0000313" key="3">
    <source>
        <dbReference type="Proteomes" id="UP000224974"/>
    </source>
</evidence>
<dbReference type="EMBL" id="PDDX01000001">
    <property type="protein sequence ID" value="PHI28403.1"/>
    <property type="molecule type" value="Genomic_DNA"/>
</dbReference>
<proteinExistence type="predicted"/>
<dbReference type="SUPFAM" id="SSF55021">
    <property type="entry name" value="ACT-like"/>
    <property type="match status" value="1"/>
</dbReference>